<dbReference type="EMBL" id="JACXVP010000003">
    <property type="protein sequence ID" value="KAG5614552.1"/>
    <property type="molecule type" value="Genomic_DNA"/>
</dbReference>
<proteinExistence type="predicted"/>
<accession>A0A9J5ZQV2</accession>
<name>A0A9J5ZQV2_SOLCO</name>
<protein>
    <submittedName>
        <fullName evidence="1">Uncharacterized protein</fullName>
    </submittedName>
</protein>
<dbReference type="Proteomes" id="UP000824120">
    <property type="component" value="Chromosome 3"/>
</dbReference>
<comment type="caution">
    <text evidence="1">The sequence shown here is derived from an EMBL/GenBank/DDBJ whole genome shotgun (WGS) entry which is preliminary data.</text>
</comment>
<organism evidence="1 2">
    <name type="scientific">Solanum commersonii</name>
    <name type="common">Commerson's wild potato</name>
    <name type="synonym">Commerson's nightshade</name>
    <dbReference type="NCBI Taxonomy" id="4109"/>
    <lineage>
        <taxon>Eukaryota</taxon>
        <taxon>Viridiplantae</taxon>
        <taxon>Streptophyta</taxon>
        <taxon>Embryophyta</taxon>
        <taxon>Tracheophyta</taxon>
        <taxon>Spermatophyta</taxon>
        <taxon>Magnoliopsida</taxon>
        <taxon>eudicotyledons</taxon>
        <taxon>Gunneridae</taxon>
        <taxon>Pentapetalae</taxon>
        <taxon>asterids</taxon>
        <taxon>lamiids</taxon>
        <taxon>Solanales</taxon>
        <taxon>Solanaceae</taxon>
        <taxon>Solanoideae</taxon>
        <taxon>Solaneae</taxon>
        <taxon>Solanum</taxon>
    </lineage>
</organism>
<sequence length="78" mass="9142">MEHYFEITERGKLLLVPSVKAKQLKKNRQLLETTIKSLIKSTSVLLLSSSLVEENYPHDNDFEDEIPIFKRLRVNENL</sequence>
<gene>
    <name evidence="1" type="ORF">H5410_014376</name>
</gene>
<reference evidence="1 2" key="1">
    <citation type="submission" date="2020-09" db="EMBL/GenBank/DDBJ databases">
        <title>De no assembly of potato wild relative species, Solanum commersonii.</title>
        <authorList>
            <person name="Cho K."/>
        </authorList>
    </citation>
    <scope>NUCLEOTIDE SEQUENCE [LARGE SCALE GENOMIC DNA]</scope>
    <source>
        <strain evidence="1">LZ3.2</strain>
        <tissue evidence="1">Leaf</tissue>
    </source>
</reference>
<evidence type="ECO:0000313" key="1">
    <source>
        <dbReference type="EMBL" id="KAG5614552.1"/>
    </source>
</evidence>
<keyword evidence="2" id="KW-1185">Reference proteome</keyword>
<evidence type="ECO:0000313" key="2">
    <source>
        <dbReference type="Proteomes" id="UP000824120"/>
    </source>
</evidence>
<dbReference type="AlphaFoldDB" id="A0A9J5ZQV2"/>